<dbReference type="EMBL" id="PZQS01000008">
    <property type="protein sequence ID" value="PVD26572.1"/>
    <property type="molecule type" value="Genomic_DNA"/>
</dbReference>
<protein>
    <submittedName>
        <fullName evidence="2">Uncharacterized protein</fullName>
    </submittedName>
</protein>
<feature type="compositionally biased region" description="Acidic residues" evidence="1">
    <location>
        <begin position="490"/>
        <end position="499"/>
    </location>
</feature>
<evidence type="ECO:0000256" key="1">
    <source>
        <dbReference type="SAM" id="MobiDB-lite"/>
    </source>
</evidence>
<feature type="compositionally biased region" description="Acidic residues" evidence="1">
    <location>
        <begin position="508"/>
        <end position="528"/>
    </location>
</feature>
<proteinExistence type="predicted"/>
<keyword evidence="3" id="KW-1185">Reference proteome</keyword>
<name>A0A2T7NZG9_POMCA</name>
<reference evidence="2 3" key="1">
    <citation type="submission" date="2018-04" db="EMBL/GenBank/DDBJ databases">
        <title>The genome of golden apple snail Pomacea canaliculata provides insight into stress tolerance and invasive adaptation.</title>
        <authorList>
            <person name="Liu C."/>
            <person name="Liu B."/>
            <person name="Ren Y."/>
            <person name="Zhang Y."/>
            <person name="Wang H."/>
            <person name="Li S."/>
            <person name="Jiang F."/>
            <person name="Yin L."/>
            <person name="Zhang G."/>
            <person name="Qian W."/>
            <person name="Fan W."/>
        </authorList>
    </citation>
    <scope>NUCLEOTIDE SEQUENCE [LARGE SCALE GENOMIC DNA]</scope>
    <source>
        <strain evidence="2">SZHN2017</strain>
        <tissue evidence="2">Muscle</tissue>
    </source>
</reference>
<comment type="caution">
    <text evidence="2">The sequence shown here is derived from an EMBL/GenBank/DDBJ whole genome shotgun (WGS) entry which is preliminary data.</text>
</comment>
<feature type="region of interest" description="Disordered" evidence="1">
    <location>
        <begin position="54"/>
        <end position="114"/>
    </location>
</feature>
<evidence type="ECO:0000313" key="3">
    <source>
        <dbReference type="Proteomes" id="UP000245119"/>
    </source>
</evidence>
<feature type="region of interest" description="Disordered" evidence="1">
    <location>
        <begin position="457"/>
        <end position="528"/>
    </location>
</feature>
<evidence type="ECO:0000313" key="2">
    <source>
        <dbReference type="EMBL" id="PVD26572.1"/>
    </source>
</evidence>
<sequence length="528" mass="55752">MPTALEETVPVALKDIFVVREALASVPIEELTRVVVEDIVPCAASEVAKAAAAETPIAESNASSASAEPSTSELAESVEDKTTKKSPSPSRRPKTRSQTRTSTQNQAPLQTRYQTRRSLKAADVSFLQLPEEDQITKDIKEEPVKLVEESEATMASISLSHEEISSSFVATCSKEAASSSVVESEADVSSETEGLRHLSVLTRSRSAAVAHIPKESNTSVPEKHLKLPETTHCVLDLTKPPVDSSVSFEDDVEVESSSSTIAESLPAANNEAIAAQSPANSEASDDTIIVESSEAISSEAEAQLVKSHPSYVEIDPEESALNLTIASPILKAGSCRSVVQTEPEDLRAPAMPQDLSTSGCSRSRAVLDMPMDLSVRLATSESAASLLSISTTMSEDVQGFSETQSSPPAPISSSDILQRTDSMDSSTVKDTLLCGTSGFGPSSSRLSLDQDLALEASLMEDQSDEMPGSSPGLGVDAEGDPVDFSLAPIDFEELADLDDAPSAVPVEDSGEREEAVDSTYSDVEETGV</sequence>
<dbReference type="Proteomes" id="UP000245119">
    <property type="component" value="Linkage Group LG8"/>
</dbReference>
<feature type="region of interest" description="Disordered" evidence="1">
    <location>
        <begin position="397"/>
        <end position="423"/>
    </location>
</feature>
<feature type="compositionally biased region" description="Low complexity" evidence="1">
    <location>
        <begin position="54"/>
        <end position="75"/>
    </location>
</feature>
<accession>A0A2T7NZG9</accession>
<gene>
    <name evidence="2" type="ORF">C0Q70_14249</name>
</gene>
<dbReference type="AlphaFoldDB" id="A0A2T7NZG9"/>
<organism evidence="2 3">
    <name type="scientific">Pomacea canaliculata</name>
    <name type="common">Golden apple snail</name>
    <dbReference type="NCBI Taxonomy" id="400727"/>
    <lineage>
        <taxon>Eukaryota</taxon>
        <taxon>Metazoa</taxon>
        <taxon>Spiralia</taxon>
        <taxon>Lophotrochozoa</taxon>
        <taxon>Mollusca</taxon>
        <taxon>Gastropoda</taxon>
        <taxon>Caenogastropoda</taxon>
        <taxon>Architaenioglossa</taxon>
        <taxon>Ampullarioidea</taxon>
        <taxon>Ampullariidae</taxon>
        <taxon>Pomacea</taxon>
    </lineage>
</organism>